<comment type="caution">
    <text evidence="2">The sequence shown here is derived from an EMBL/GenBank/DDBJ whole genome shotgun (WGS) entry which is preliminary data.</text>
</comment>
<evidence type="ECO:0008006" key="4">
    <source>
        <dbReference type="Google" id="ProtNLM"/>
    </source>
</evidence>
<proteinExistence type="inferred from homology"/>
<sequence length="282" mass="33209">MATYTSVMRFIEPWSQNKELPFIRTNPEPGYNYMNFEWVDREVQINNSRDQKETYSIDEHGFAYTDDIEGATQEMLDVLRENDGERIREKYYPHIEHLVKKQTGASQVIIFDHTSRKRRPELGTYENPTGKEQPATMVHCDQSTKGALRRLEQNVPVEVHNNLQKRVLMINVWRPLRGPVQDWPLATMDYRTCNEDLIYPTDLLDKTDDYRGQTVTFSHAPEQTWYYLDQQETHEVTFIKIWDNKQDVEAKLCPHAAFKHPNAPVDAPPRESIEVRCFAIFD</sequence>
<evidence type="ECO:0000256" key="1">
    <source>
        <dbReference type="ARBA" id="ARBA00023604"/>
    </source>
</evidence>
<dbReference type="Proteomes" id="UP000191285">
    <property type="component" value="Unassembled WGS sequence"/>
</dbReference>
<dbReference type="STRING" id="303698.A0A1V6T8Q9"/>
<accession>A0A1V6T8Q9</accession>
<gene>
    <name evidence="2" type="ORF">PENSTE_c010G10372</name>
</gene>
<dbReference type="AlphaFoldDB" id="A0A1V6T8Q9"/>
<dbReference type="GO" id="GO:0016491">
    <property type="term" value="F:oxidoreductase activity"/>
    <property type="evidence" value="ECO:0007669"/>
    <property type="project" value="InterPro"/>
</dbReference>
<comment type="similarity">
    <text evidence="1">Belongs to the asaB hydroxylase/desaturase family.</text>
</comment>
<reference evidence="3" key="1">
    <citation type="journal article" date="2017" name="Nat. Microbiol.">
        <title>Global analysis of biosynthetic gene clusters reveals vast potential of secondary metabolite production in Penicillium species.</title>
        <authorList>
            <person name="Nielsen J.C."/>
            <person name="Grijseels S."/>
            <person name="Prigent S."/>
            <person name="Ji B."/>
            <person name="Dainat J."/>
            <person name="Nielsen K.F."/>
            <person name="Frisvad J.C."/>
            <person name="Workman M."/>
            <person name="Nielsen J."/>
        </authorList>
    </citation>
    <scope>NUCLEOTIDE SEQUENCE [LARGE SCALE GENOMIC DNA]</scope>
    <source>
        <strain evidence="3">IBT 24891</strain>
    </source>
</reference>
<dbReference type="InterPro" id="IPR044053">
    <property type="entry name" value="AsaB-like"/>
</dbReference>
<evidence type="ECO:0000313" key="2">
    <source>
        <dbReference type="EMBL" id="OQE22511.1"/>
    </source>
</evidence>
<dbReference type="OrthoDB" id="412788at2759"/>
<dbReference type="EMBL" id="MLKD01000010">
    <property type="protein sequence ID" value="OQE22511.1"/>
    <property type="molecule type" value="Genomic_DNA"/>
</dbReference>
<protein>
    <recommendedName>
        <fullName evidence="4">Methyltransferase</fullName>
    </recommendedName>
</protein>
<dbReference type="NCBIfam" id="NF041278">
    <property type="entry name" value="CmcJ_NvfI_EfuI"/>
    <property type="match status" value="1"/>
</dbReference>
<dbReference type="PANTHER" id="PTHR34598">
    <property type="entry name" value="BLL6449 PROTEIN"/>
    <property type="match status" value="1"/>
</dbReference>
<dbReference type="PANTHER" id="PTHR34598:SF3">
    <property type="entry name" value="OXIDOREDUCTASE AN1597"/>
    <property type="match status" value="1"/>
</dbReference>
<keyword evidence="3" id="KW-1185">Reference proteome</keyword>
<organism evidence="2 3">
    <name type="scientific">Penicillium steckii</name>
    <dbReference type="NCBI Taxonomy" id="303698"/>
    <lineage>
        <taxon>Eukaryota</taxon>
        <taxon>Fungi</taxon>
        <taxon>Dikarya</taxon>
        <taxon>Ascomycota</taxon>
        <taxon>Pezizomycotina</taxon>
        <taxon>Eurotiomycetes</taxon>
        <taxon>Eurotiomycetidae</taxon>
        <taxon>Eurotiales</taxon>
        <taxon>Aspergillaceae</taxon>
        <taxon>Penicillium</taxon>
    </lineage>
</organism>
<evidence type="ECO:0000313" key="3">
    <source>
        <dbReference type="Proteomes" id="UP000191285"/>
    </source>
</evidence>
<name>A0A1V6T8Q9_9EURO</name>